<accession>A0ACC0W0Z9</accession>
<keyword evidence="2" id="KW-1185">Reference proteome</keyword>
<protein>
    <submittedName>
        <fullName evidence="1">Uncharacterized protein</fullName>
    </submittedName>
</protein>
<organism evidence="1 2">
    <name type="scientific">Peronosclerospora sorghi</name>
    <dbReference type="NCBI Taxonomy" id="230839"/>
    <lineage>
        <taxon>Eukaryota</taxon>
        <taxon>Sar</taxon>
        <taxon>Stramenopiles</taxon>
        <taxon>Oomycota</taxon>
        <taxon>Peronosporomycetes</taxon>
        <taxon>Peronosporales</taxon>
        <taxon>Peronosporaceae</taxon>
        <taxon>Peronosclerospora</taxon>
    </lineage>
</organism>
<gene>
    <name evidence="1" type="ORF">PsorP6_009213</name>
</gene>
<name>A0ACC0W0Z9_9STRA</name>
<proteinExistence type="predicted"/>
<reference evidence="1 2" key="1">
    <citation type="journal article" date="2022" name="bioRxiv">
        <title>The genome of the oomycete Peronosclerospora sorghi, a cosmopolitan pathogen of maize and sorghum, is inflated with dispersed pseudogenes.</title>
        <authorList>
            <person name="Fletcher K."/>
            <person name="Martin F."/>
            <person name="Isakeit T."/>
            <person name="Cavanaugh K."/>
            <person name="Magill C."/>
            <person name="Michelmore R."/>
        </authorList>
    </citation>
    <scope>NUCLEOTIDE SEQUENCE [LARGE SCALE GENOMIC DNA]</scope>
    <source>
        <strain evidence="1">P6</strain>
    </source>
</reference>
<dbReference type="Proteomes" id="UP001163321">
    <property type="component" value="Chromosome 5"/>
</dbReference>
<evidence type="ECO:0000313" key="2">
    <source>
        <dbReference type="Proteomes" id="UP001163321"/>
    </source>
</evidence>
<comment type="caution">
    <text evidence="1">The sequence shown here is derived from an EMBL/GenBank/DDBJ whole genome shotgun (WGS) entry which is preliminary data.</text>
</comment>
<dbReference type="EMBL" id="CM047584">
    <property type="protein sequence ID" value="KAI9912011.1"/>
    <property type="molecule type" value="Genomic_DNA"/>
</dbReference>
<evidence type="ECO:0000313" key="1">
    <source>
        <dbReference type="EMBL" id="KAI9912011.1"/>
    </source>
</evidence>
<sequence>MSIKNCLIDLNSAQGTFVNNTELVPNEPFQMQSGDLIEFGASSKKYTFQNMLTDGEEGIENKTPKQSDAVSENPELQEMMREMQSFGNKPNQKQYDKKKMTTDDFKKAEERKTRQAEIAAMTAQMLATSAQIPKSVAGQEAKRSDEGVDTGSTAGLESSDEDDDGAQDDVALRYGLPKSHEVALKCHMKGLACISVDASGARVATGSTYYRVKLLDFSGMARHFRLFREIEVEEGYPLVAVSYSPSGNRLLAVTGSSQPKVLTREGVEKMQFSKGDMYVVDMANTNRHTHTATGVQWHPKAREKMITSSLDGTVRLWKTMLMPFRIIDL</sequence>